<evidence type="ECO:0000313" key="1">
    <source>
        <dbReference type="Proteomes" id="UP000887564"/>
    </source>
</evidence>
<organism evidence="1 2">
    <name type="scientific">Parascaris equorum</name>
    <name type="common">Equine roundworm</name>
    <dbReference type="NCBI Taxonomy" id="6256"/>
    <lineage>
        <taxon>Eukaryota</taxon>
        <taxon>Metazoa</taxon>
        <taxon>Ecdysozoa</taxon>
        <taxon>Nematoda</taxon>
        <taxon>Chromadorea</taxon>
        <taxon>Rhabditida</taxon>
        <taxon>Spirurina</taxon>
        <taxon>Ascaridomorpha</taxon>
        <taxon>Ascaridoidea</taxon>
        <taxon>Ascarididae</taxon>
        <taxon>Parascaris</taxon>
    </lineage>
</organism>
<name>A0A914S771_PAREQ</name>
<evidence type="ECO:0000313" key="2">
    <source>
        <dbReference type="WBParaSite" id="PEQ_0001427801-mRNA-1"/>
    </source>
</evidence>
<proteinExistence type="predicted"/>
<accession>A0A914S771</accession>
<dbReference type="Proteomes" id="UP000887564">
    <property type="component" value="Unplaced"/>
</dbReference>
<protein>
    <submittedName>
        <fullName evidence="2">Uncharacterized protein</fullName>
    </submittedName>
</protein>
<dbReference type="AlphaFoldDB" id="A0A914S771"/>
<reference evidence="2" key="1">
    <citation type="submission" date="2022-11" db="UniProtKB">
        <authorList>
            <consortium name="WormBaseParasite"/>
        </authorList>
    </citation>
    <scope>IDENTIFICATION</scope>
</reference>
<keyword evidence="1" id="KW-1185">Reference proteome</keyword>
<dbReference type="WBParaSite" id="PEQ_0001427801-mRNA-1">
    <property type="protein sequence ID" value="PEQ_0001427801-mRNA-1"/>
    <property type="gene ID" value="PEQ_0001427801"/>
</dbReference>
<sequence>VASGFRDIRSRKFLFQRIDSYYIILELFASGFRQNNILGGRLGLTPWFDRFARSPWCAA</sequence>